<keyword evidence="3" id="KW-0964">Secreted</keyword>
<dbReference type="Pfam" id="PF05630">
    <property type="entry name" value="NPP1"/>
    <property type="match status" value="1"/>
</dbReference>
<dbReference type="EMBL" id="NBNE01007823">
    <property type="protein sequence ID" value="OWZ00191.1"/>
    <property type="molecule type" value="Genomic_DNA"/>
</dbReference>
<keyword evidence="5" id="KW-0732">Signal</keyword>
<feature type="signal peptide" evidence="5">
    <location>
        <begin position="1"/>
        <end position="20"/>
    </location>
</feature>
<dbReference type="PANTHER" id="PTHR33657">
    <property type="entry name" value="DOMAIN PROTEIN, PUTATIVE (AFU_ORTHOLOGUE AFUA_5G00600)-RELATED"/>
    <property type="match status" value="1"/>
</dbReference>
<accession>A0A225V3Y3</accession>
<evidence type="ECO:0000256" key="2">
    <source>
        <dbReference type="ARBA" id="ARBA00009520"/>
    </source>
</evidence>
<organism evidence="6 7">
    <name type="scientific">Phytophthora megakarya</name>
    <dbReference type="NCBI Taxonomy" id="4795"/>
    <lineage>
        <taxon>Eukaryota</taxon>
        <taxon>Sar</taxon>
        <taxon>Stramenopiles</taxon>
        <taxon>Oomycota</taxon>
        <taxon>Peronosporomycetes</taxon>
        <taxon>Peronosporales</taxon>
        <taxon>Peronosporaceae</taxon>
        <taxon>Phytophthora</taxon>
    </lineage>
</organism>
<sequence>QVMNLVTVVVLCCAVLCSAGGDTINHDQVQPFDQPNPVTISEKTAVKYKPQLYIRDGCASFPAVNAAGEITGGLKGTKDIEGCEKAPLGSQMYGRSTWYQDKWAMMYAWYFPKNFRGYRAKKRHDWASIVLWIDNPAVEIPRILGASLSQQTLKPGKLAFIQMGDRNEEPYQKMTQLPPMAFVGTKAIPHTRIGRWHWNYTYEGDGTYHDLIMWEQLTDAAREGLNTADFEETKVPFNENNFEAMLEQAWPF</sequence>
<name>A0A225V3Y3_9STRA</name>
<dbReference type="OrthoDB" id="147163at2759"/>
<proteinExistence type="inferred from homology"/>
<protein>
    <submittedName>
        <fullName evidence="6">Necrosis inducing protein NPP1</fullName>
    </submittedName>
</protein>
<dbReference type="PIRSF" id="PIRSF029958">
    <property type="entry name" value="Necrosis-inducing_protein"/>
    <property type="match status" value="1"/>
</dbReference>
<dbReference type="PANTHER" id="PTHR33657:SF8">
    <property type="entry name" value="DOMAIN PROTEIN, PUTATIVE (AFU_ORTHOLOGUE AFUA_5G00600)-RELATED"/>
    <property type="match status" value="1"/>
</dbReference>
<dbReference type="GO" id="GO:0005576">
    <property type="term" value="C:extracellular region"/>
    <property type="evidence" value="ECO:0007669"/>
    <property type="project" value="UniProtKB-SubCell"/>
</dbReference>
<dbReference type="AlphaFoldDB" id="A0A225V3Y3"/>
<dbReference type="STRING" id="4795.A0A225V3Y3"/>
<comment type="subcellular location">
    <subcellularLocation>
        <location evidence="1">Secreted</location>
    </subcellularLocation>
</comment>
<evidence type="ECO:0000313" key="7">
    <source>
        <dbReference type="Proteomes" id="UP000198211"/>
    </source>
</evidence>
<comment type="caution">
    <text evidence="6">The sequence shown here is derived from an EMBL/GenBank/DDBJ whole genome shotgun (WGS) entry which is preliminary data.</text>
</comment>
<feature type="chain" id="PRO_5012217620" evidence="5">
    <location>
        <begin position="21"/>
        <end position="252"/>
    </location>
</feature>
<evidence type="ECO:0000256" key="1">
    <source>
        <dbReference type="ARBA" id="ARBA00004613"/>
    </source>
</evidence>
<feature type="non-terminal residue" evidence="6">
    <location>
        <position position="1"/>
    </location>
</feature>
<keyword evidence="4" id="KW-0843">Virulence</keyword>
<comment type="similarity">
    <text evidence="2">Belongs to the Necrosis inducing protein (NPP1) family.</text>
</comment>
<evidence type="ECO:0000256" key="5">
    <source>
        <dbReference type="SAM" id="SignalP"/>
    </source>
</evidence>
<dbReference type="InterPro" id="IPR008701">
    <property type="entry name" value="NPP1"/>
</dbReference>
<reference evidence="7" key="1">
    <citation type="submission" date="2017-03" db="EMBL/GenBank/DDBJ databases">
        <title>Phytopthora megakarya and P. palmivora, two closely related causual agents of cacao black pod achieved similar genome size and gene model numbers by different mechanisms.</title>
        <authorList>
            <person name="Ali S."/>
            <person name="Shao J."/>
            <person name="Larry D.J."/>
            <person name="Kronmiller B."/>
            <person name="Shen D."/>
            <person name="Strem M.D."/>
            <person name="Melnick R.L."/>
            <person name="Guiltinan M.J."/>
            <person name="Tyler B.M."/>
            <person name="Meinhardt L.W."/>
            <person name="Bailey B.A."/>
        </authorList>
    </citation>
    <scope>NUCLEOTIDE SEQUENCE [LARGE SCALE GENOMIC DNA]</scope>
    <source>
        <strain evidence="7">zdho120</strain>
    </source>
</reference>
<evidence type="ECO:0000313" key="6">
    <source>
        <dbReference type="EMBL" id="OWZ00191.1"/>
    </source>
</evidence>
<dbReference type="Proteomes" id="UP000198211">
    <property type="component" value="Unassembled WGS sequence"/>
</dbReference>
<keyword evidence="7" id="KW-1185">Reference proteome</keyword>
<evidence type="ECO:0000256" key="4">
    <source>
        <dbReference type="ARBA" id="ARBA00023026"/>
    </source>
</evidence>
<gene>
    <name evidence="6" type="ORF">PHMEG_00028678</name>
</gene>
<evidence type="ECO:0000256" key="3">
    <source>
        <dbReference type="ARBA" id="ARBA00022525"/>
    </source>
</evidence>